<organism evidence="8 9">
    <name type="scientific">Legionella clemsonensis</name>
    <dbReference type="NCBI Taxonomy" id="1867846"/>
    <lineage>
        <taxon>Bacteria</taxon>
        <taxon>Pseudomonadati</taxon>
        <taxon>Pseudomonadota</taxon>
        <taxon>Gammaproteobacteria</taxon>
        <taxon>Legionellales</taxon>
        <taxon>Legionellaceae</taxon>
        <taxon>Legionella</taxon>
    </lineage>
</organism>
<dbReference type="OrthoDB" id="9776710at2"/>
<dbReference type="EC" id="1.10.3.10" evidence="8"/>
<evidence type="ECO:0000256" key="7">
    <source>
        <dbReference type="SAM" id="Phobius"/>
    </source>
</evidence>
<feature type="transmembrane region" description="Helical" evidence="7">
    <location>
        <begin position="6"/>
        <end position="35"/>
    </location>
</feature>
<dbReference type="GO" id="GO:0070069">
    <property type="term" value="C:cytochrome complex"/>
    <property type="evidence" value="ECO:0007669"/>
    <property type="project" value="TreeGrafter"/>
</dbReference>
<feature type="transmembrane region" description="Helical" evidence="7">
    <location>
        <begin position="79"/>
        <end position="98"/>
    </location>
</feature>
<dbReference type="PANTHER" id="PTHR43141">
    <property type="entry name" value="CYTOCHROME BD2 SUBUNIT II"/>
    <property type="match status" value="1"/>
</dbReference>
<evidence type="ECO:0000256" key="2">
    <source>
        <dbReference type="ARBA" id="ARBA00007543"/>
    </source>
</evidence>
<evidence type="ECO:0000256" key="6">
    <source>
        <dbReference type="ARBA" id="ARBA00023136"/>
    </source>
</evidence>
<dbReference type="GO" id="GO:0019646">
    <property type="term" value="P:aerobic electron transport chain"/>
    <property type="evidence" value="ECO:0007669"/>
    <property type="project" value="TreeGrafter"/>
</dbReference>
<dbReference type="AlphaFoldDB" id="A0A222P1Y6"/>
<evidence type="ECO:0000313" key="9">
    <source>
        <dbReference type="Proteomes" id="UP000201728"/>
    </source>
</evidence>
<feature type="transmembrane region" description="Helical" evidence="7">
    <location>
        <begin position="303"/>
        <end position="328"/>
    </location>
</feature>
<dbReference type="PANTHER" id="PTHR43141:SF4">
    <property type="entry name" value="CYTOCHROME BD2 SUBUNIT II"/>
    <property type="match status" value="1"/>
</dbReference>
<dbReference type="Pfam" id="PF02322">
    <property type="entry name" value="Cyt_bd_oxida_II"/>
    <property type="match status" value="1"/>
</dbReference>
<evidence type="ECO:0000256" key="1">
    <source>
        <dbReference type="ARBA" id="ARBA00004651"/>
    </source>
</evidence>
<feature type="transmembrane region" description="Helical" evidence="7">
    <location>
        <begin position="110"/>
        <end position="137"/>
    </location>
</feature>
<dbReference type="KEGG" id="lcd:clem_06535"/>
<evidence type="ECO:0000256" key="3">
    <source>
        <dbReference type="ARBA" id="ARBA00022475"/>
    </source>
</evidence>
<keyword evidence="3" id="KW-1003">Cell membrane</keyword>
<feature type="transmembrane region" description="Helical" evidence="7">
    <location>
        <begin position="264"/>
        <end position="283"/>
    </location>
</feature>
<keyword evidence="8" id="KW-0560">Oxidoreductase</keyword>
<feature type="transmembrane region" description="Helical" evidence="7">
    <location>
        <begin position="220"/>
        <end position="244"/>
    </location>
</feature>
<sequence length="338" mass="38503">MLPFVFAVLLAFIIIMYVILDGFDLGIGILFPFTGNEVERDRMMNSIAPVWDGNETWLVFGGAMLYGAFPQVYGLLLPILYMPLMLMLISLIFRGVSFEFRFKANKTKALWNWLFSLSSFAATFFQGVVLGCFVQGFPIDESVMTINDTDWLTPFSLLTGVALVSGYGLLGATWMIFKSEGRLQRKMIHYAKGLLIIISFFLLLISIWTPLHNTEIFQRWYSFPNVLLLSPLPLITLIVIYFTWKNLSAIRRKNLSVLHEVKPFAGSIIIFLCSYVGIAISVYPYLIPHQITIWEAAAPNSTLVFILIGVVILLPVLLTYTGYAYYIFRGKSDEYYHH</sequence>
<evidence type="ECO:0000256" key="4">
    <source>
        <dbReference type="ARBA" id="ARBA00022692"/>
    </source>
</evidence>
<evidence type="ECO:0000313" key="8">
    <source>
        <dbReference type="EMBL" id="ASQ45862.1"/>
    </source>
</evidence>
<dbReference type="InterPro" id="IPR003317">
    <property type="entry name" value="Cyt-d_oxidase_su2"/>
</dbReference>
<dbReference type="EMBL" id="CP016397">
    <property type="protein sequence ID" value="ASQ45862.1"/>
    <property type="molecule type" value="Genomic_DNA"/>
</dbReference>
<accession>A0A222P1Y6</accession>
<dbReference type="GO" id="GO:0009055">
    <property type="term" value="F:electron transfer activity"/>
    <property type="evidence" value="ECO:0007669"/>
    <property type="project" value="TreeGrafter"/>
</dbReference>
<dbReference type="RefSeq" id="WP_094090877.1">
    <property type="nucleotide sequence ID" value="NZ_CP016397.1"/>
</dbReference>
<keyword evidence="9" id="KW-1185">Reference proteome</keyword>
<evidence type="ECO:0000256" key="5">
    <source>
        <dbReference type="ARBA" id="ARBA00022989"/>
    </source>
</evidence>
<reference evidence="9" key="1">
    <citation type="submission" date="2016-07" db="EMBL/GenBank/DDBJ databases">
        <authorList>
            <person name="Florea S."/>
            <person name="Webb J.S."/>
            <person name="Jaromczyk J."/>
            <person name="Schardl C.L."/>
        </authorList>
    </citation>
    <scope>NUCLEOTIDE SEQUENCE [LARGE SCALE GENOMIC DNA]</scope>
    <source>
        <strain evidence="9">CDC-D5610</strain>
    </source>
</reference>
<feature type="transmembrane region" description="Helical" evidence="7">
    <location>
        <begin position="157"/>
        <end position="177"/>
    </location>
</feature>
<dbReference type="NCBIfam" id="TIGR00203">
    <property type="entry name" value="cydB"/>
    <property type="match status" value="1"/>
</dbReference>
<keyword evidence="4 7" id="KW-0812">Transmembrane</keyword>
<protein>
    <submittedName>
        <fullName evidence="8">Cytochrome bd-I ubiquinol oxidase subunit 2</fullName>
        <ecNumber evidence="8">1.10.3.10</ecNumber>
    </submittedName>
</protein>
<gene>
    <name evidence="8" type="primary">cydB</name>
    <name evidence="8" type="ORF">clem_06535</name>
</gene>
<keyword evidence="5 7" id="KW-1133">Transmembrane helix</keyword>
<comment type="subcellular location">
    <subcellularLocation>
        <location evidence="1">Cell membrane</location>
        <topology evidence="1">Multi-pass membrane protein</topology>
    </subcellularLocation>
</comment>
<keyword evidence="6 7" id="KW-0472">Membrane</keyword>
<feature type="transmembrane region" description="Helical" evidence="7">
    <location>
        <begin position="189"/>
        <end position="208"/>
    </location>
</feature>
<comment type="similarity">
    <text evidence="2">Belongs to the cytochrome ubiquinol oxidase subunit 2 family.</text>
</comment>
<dbReference type="GO" id="GO:0005886">
    <property type="term" value="C:plasma membrane"/>
    <property type="evidence" value="ECO:0007669"/>
    <property type="project" value="UniProtKB-SubCell"/>
</dbReference>
<dbReference type="GO" id="GO:0016682">
    <property type="term" value="F:oxidoreductase activity, acting on diphenols and related substances as donors, oxygen as acceptor"/>
    <property type="evidence" value="ECO:0007669"/>
    <property type="project" value="TreeGrafter"/>
</dbReference>
<dbReference type="Proteomes" id="UP000201728">
    <property type="component" value="Chromosome"/>
</dbReference>
<name>A0A222P1Y6_9GAMM</name>
<proteinExistence type="inferred from homology"/>